<evidence type="ECO:0000313" key="1">
    <source>
        <dbReference type="EMBL" id="MCI2283576.1"/>
    </source>
</evidence>
<organism evidence="1 2">
    <name type="scientific">Colwellia maritima</name>
    <dbReference type="NCBI Taxonomy" id="2912588"/>
    <lineage>
        <taxon>Bacteria</taxon>
        <taxon>Pseudomonadati</taxon>
        <taxon>Pseudomonadota</taxon>
        <taxon>Gammaproteobacteria</taxon>
        <taxon>Alteromonadales</taxon>
        <taxon>Colwelliaceae</taxon>
        <taxon>Colwellia</taxon>
    </lineage>
</organism>
<dbReference type="EMBL" id="JAKKSL010000001">
    <property type="protein sequence ID" value="MCI2283576.1"/>
    <property type="molecule type" value="Genomic_DNA"/>
</dbReference>
<dbReference type="Gene3D" id="2.60.40.10">
    <property type="entry name" value="Immunoglobulins"/>
    <property type="match status" value="1"/>
</dbReference>
<dbReference type="InterPro" id="IPR013783">
    <property type="entry name" value="Ig-like_fold"/>
</dbReference>
<dbReference type="RefSeq" id="WP_242285171.1">
    <property type="nucleotide sequence ID" value="NZ_JAKKSL010000001.1"/>
</dbReference>
<comment type="caution">
    <text evidence="1">The sequence shown here is derived from an EMBL/GenBank/DDBJ whole genome shotgun (WGS) entry which is preliminary data.</text>
</comment>
<gene>
    <name evidence="1" type="ORF">L3081_09475</name>
</gene>
<evidence type="ECO:0000313" key="2">
    <source>
        <dbReference type="Proteomes" id="UP001139646"/>
    </source>
</evidence>
<keyword evidence="2" id="KW-1185">Reference proteome</keyword>
<sequence>MEHKSYKGVANNRLLLIADYDVRLFDISSTKNFKELQQIEISLTSSNRHIKEVEDNTFLIIGKYKYQVLYYDKFNESFSISAAESYLDSEGAQVYLSGEYLGRIYGDWYEGKFVALTSHNQETVLSTFSFENNKLTFERYIEENPEENFVISGTERIVSFENAIHLVNPETRYIYSLRNGDDGLNLVSQYYVEGSSSMATEAFVIGEYLMLGTYWGDHIHTLKMEENELKHVVMNPGVKGLQDVAILDEKHFITYDNEVKSALLFKLNGSGEVTQLYSLPSSELAKEKGGYYSLGLSSHQYSFYMDGQNLWYLLDRHMLGRLQLNRAPVWLNSNNTSINVNQGVEENFPLSNFIFDFDQNSELSFAEQSMPSAFSLSGQNELSYNGTELDEQPLIVDAGDSELSAVFTFSTSFNYAPQLIPNYIIETITQEQSINIDFVGLFSDPEGHTFTLTIEEKSGLSLSDTGVLTGSLTGVGNHAVVITAVDEYGARSTSTLTIKVEEKAITTKGKSSSGGSMGHMLIILLLLGLHFKAIKVYNR</sequence>
<dbReference type="Proteomes" id="UP001139646">
    <property type="component" value="Unassembled WGS sequence"/>
</dbReference>
<reference evidence="1" key="1">
    <citation type="submission" date="2022-01" db="EMBL/GenBank/DDBJ databases">
        <title>Colwellia maritima, isolated from seawater.</title>
        <authorList>
            <person name="Kristyanto S."/>
            <person name="Jung J."/>
            <person name="Jeon C.O."/>
        </authorList>
    </citation>
    <scope>NUCLEOTIDE SEQUENCE</scope>
    <source>
        <strain evidence="1">MSW7</strain>
    </source>
</reference>
<protein>
    <submittedName>
        <fullName evidence="1">Uncharacterized protein</fullName>
    </submittedName>
</protein>
<accession>A0ABS9X055</accession>
<name>A0ABS9X055_9GAMM</name>
<proteinExistence type="predicted"/>